<reference evidence="2 3" key="1">
    <citation type="submission" date="2012-05" db="EMBL/GenBank/DDBJ databases">
        <title>Recombination and specialization in a pathogen metapopulation.</title>
        <authorList>
            <person name="Gardiner A."/>
            <person name="Kemen E."/>
            <person name="Schultz-Larsen T."/>
            <person name="MacLean D."/>
            <person name="Van Oosterhout C."/>
            <person name="Jones J.D.G."/>
        </authorList>
    </citation>
    <scope>NUCLEOTIDE SEQUENCE [LARGE SCALE GENOMIC DNA]</scope>
    <source>
        <strain evidence="2 3">Ac Nc2</strain>
    </source>
</reference>
<evidence type="ECO:0000256" key="1">
    <source>
        <dbReference type="SAM" id="MobiDB-lite"/>
    </source>
</evidence>
<dbReference type="InParanoid" id="A0A024GQD0"/>
<dbReference type="OrthoDB" id="77066at2759"/>
<feature type="region of interest" description="Disordered" evidence="1">
    <location>
        <begin position="228"/>
        <end position="300"/>
    </location>
</feature>
<feature type="region of interest" description="Disordered" evidence="1">
    <location>
        <begin position="1"/>
        <end position="138"/>
    </location>
</feature>
<protein>
    <recommendedName>
        <fullName evidence="4">Monopolin complex subunit Csm1/Pcs1 C-terminal domain-containing protein</fullName>
    </recommendedName>
</protein>
<accession>A0A024GQD0</accession>
<feature type="compositionally biased region" description="Basic and acidic residues" evidence="1">
    <location>
        <begin position="30"/>
        <end position="42"/>
    </location>
</feature>
<dbReference type="Proteomes" id="UP000053237">
    <property type="component" value="Unassembled WGS sequence"/>
</dbReference>
<gene>
    <name evidence="2" type="ORF">BN9_101900</name>
</gene>
<name>A0A024GQD0_9STRA</name>
<dbReference type="AlphaFoldDB" id="A0A024GQD0"/>
<evidence type="ECO:0008006" key="4">
    <source>
        <dbReference type="Google" id="ProtNLM"/>
    </source>
</evidence>
<feature type="compositionally biased region" description="Basic and acidic residues" evidence="1">
    <location>
        <begin position="245"/>
        <end position="273"/>
    </location>
</feature>
<sequence length="426" mass="49493">MPRLRDRKPVDYTDYLSPTPLKKSYPTHPRAPENEDVGELKRNPITHVNRKSKSKKRPREQSEDSIRIAVKSKSSQSIPVGEVKQEKKRKKKNIEIENANHTTGKEMNGVAAKKKMRSQQSTQKSMIGRKREKKKVKDDIIRTERLLNGGGALVPSHPSNTLRDINESDVAESVESLRQKYQALKKMRDLESEKLLEDAKRLAEEERKVYEKMVRDMRKQMQDLTEQLESNRITHRKAQSSAQQKYDKRMEKAERDSYNLSTDNHKLRDKVEELQSQLERSHINRQGSTRKDKSPDSLQLNSLQTRVDQLEKLLQVYRLMSCLEIRLIDSRLSDDSNKMPSTTEVACAVSDTKSKTQFVFEMAIPQGENKEIEYYPNEIQADGVCPPAYLQDDLTFHRRELSRFMHSVLDVVIKSKSESVKKDRSR</sequence>
<organism evidence="2 3">
    <name type="scientific">Albugo candida</name>
    <dbReference type="NCBI Taxonomy" id="65357"/>
    <lineage>
        <taxon>Eukaryota</taxon>
        <taxon>Sar</taxon>
        <taxon>Stramenopiles</taxon>
        <taxon>Oomycota</taxon>
        <taxon>Peronosporomycetes</taxon>
        <taxon>Albuginales</taxon>
        <taxon>Albuginaceae</taxon>
        <taxon>Albugo</taxon>
    </lineage>
</organism>
<evidence type="ECO:0000313" key="2">
    <source>
        <dbReference type="EMBL" id="CCI48980.1"/>
    </source>
</evidence>
<feature type="compositionally biased region" description="Basic residues" evidence="1">
    <location>
        <begin position="48"/>
        <end position="58"/>
    </location>
</feature>
<proteinExistence type="predicted"/>
<evidence type="ECO:0000313" key="3">
    <source>
        <dbReference type="Proteomes" id="UP000053237"/>
    </source>
</evidence>
<comment type="caution">
    <text evidence="2">The sequence shown here is derived from an EMBL/GenBank/DDBJ whole genome shotgun (WGS) entry which is preliminary data.</text>
</comment>
<dbReference type="EMBL" id="CAIX01000260">
    <property type="protein sequence ID" value="CCI48980.1"/>
    <property type="molecule type" value="Genomic_DNA"/>
</dbReference>
<keyword evidence="3" id="KW-1185">Reference proteome</keyword>